<accession>A0A6J6XTW9</accession>
<sequence>MSIAPVSGLMRNKSIAKRSVVRSSAGVSSISSRAINATITMRIAAMMRKGAAKPNVPTVSAEMIGPSAKPPTSIATPRPKLVPMFSRSLTITMRLIAGIAMPAPTPINTRPQIKPVIDEPYAITTAPTTFAATPQVINRRACPLSAYGAMVNWATNEVKKPAAMMMPSPVS</sequence>
<protein>
    <submittedName>
        <fullName evidence="1">Unannotated protein</fullName>
    </submittedName>
</protein>
<proteinExistence type="predicted"/>
<dbReference type="EMBL" id="CAFAAG010000121">
    <property type="protein sequence ID" value="CAB4800432.1"/>
    <property type="molecule type" value="Genomic_DNA"/>
</dbReference>
<evidence type="ECO:0000313" key="1">
    <source>
        <dbReference type="EMBL" id="CAB4800432.1"/>
    </source>
</evidence>
<gene>
    <name evidence="1" type="ORF">UFOPK2975_01223</name>
</gene>
<name>A0A6J6XTW9_9ZZZZ</name>
<reference evidence="1" key="1">
    <citation type="submission" date="2020-05" db="EMBL/GenBank/DDBJ databases">
        <authorList>
            <person name="Chiriac C."/>
            <person name="Salcher M."/>
            <person name="Ghai R."/>
            <person name="Kavagutti S V."/>
        </authorList>
    </citation>
    <scope>NUCLEOTIDE SEQUENCE</scope>
</reference>
<organism evidence="1">
    <name type="scientific">freshwater metagenome</name>
    <dbReference type="NCBI Taxonomy" id="449393"/>
    <lineage>
        <taxon>unclassified sequences</taxon>
        <taxon>metagenomes</taxon>
        <taxon>ecological metagenomes</taxon>
    </lineage>
</organism>
<dbReference type="AlphaFoldDB" id="A0A6J6XTW9"/>